<comment type="caution">
    <text evidence="3">The sequence shown here is derived from an EMBL/GenBank/DDBJ whole genome shotgun (WGS) entry which is preliminary data.</text>
</comment>
<evidence type="ECO:0000256" key="1">
    <source>
        <dbReference type="SAM" id="MobiDB-lite"/>
    </source>
</evidence>
<feature type="region of interest" description="Disordered" evidence="1">
    <location>
        <begin position="228"/>
        <end position="304"/>
    </location>
</feature>
<evidence type="ECO:0000313" key="4">
    <source>
        <dbReference type="Proteomes" id="UP001586593"/>
    </source>
</evidence>
<feature type="transmembrane region" description="Helical" evidence="2">
    <location>
        <begin position="203"/>
        <end position="225"/>
    </location>
</feature>
<gene>
    <name evidence="3" type="ORF">VTK73DRAFT_3213</name>
</gene>
<protein>
    <submittedName>
        <fullName evidence="3">Uncharacterized protein</fullName>
    </submittedName>
</protein>
<evidence type="ECO:0000256" key="2">
    <source>
        <dbReference type="SAM" id="Phobius"/>
    </source>
</evidence>
<accession>A0ABR3VL19</accession>
<keyword evidence="2" id="KW-0812">Transmembrane</keyword>
<dbReference type="EMBL" id="JAZHXJ010001993">
    <property type="protein sequence ID" value="KAL1842073.1"/>
    <property type="molecule type" value="Genomic_DNA"/>
</dbReference>
<feature type="compositionally biased region" description="Polar residues" evidence="1">
    <location>
        <begin position="121"/>
        <end position="133"/>
    </location>
</feature>
<proteinExistence type="predicted"/>
<keyword evidence="4" id="KW-1185">Reference proteome</keyword>
<keyword evidence="2" id="KW-0472">Membrane</keyword>
<reference evidence="3 4" key="1">
    <citation type="journal article" date="2024" name="Commun. Biol.">
        <title>Comparative genomic analysis of thermophilic fungi reveals convergent evolutionary adaptations and gene losses.</title>
        <authorList>
            <person name="Steindorff A.S."/>
            <person name="Aguilar-Pontes M.V."/>
            <person name="Robinson A.J."/>
            <person name="Andreopoulos B."/>
            <person name="LaButti K."/>
            <person name="Kuo A."/>
            <person name="Mondo S."/>
            <person name="Riley R."/>
            <person name="Otillar R."/>
            <person name="Haridas S."/>
            <person name="Lipzen A."/>
            <person name="Grimwood J."/>
            <person name="Schmutz J."/>
            <person name="Clum A."/>
            <person name="Reid I.D."/>
            <person name="Moisan M.C."/>
            <person name="Butler G."/>
            <person name="Nguyen T.T.M."/>
            <person name="Dewar K."/>
            <person name="Conant G."/>
            <person name="Drula E."/>
            <person name="Henrissat B."/>
            <person name="Hansel C."/>
            <person name="Singer S."/>
            <person name="Hutchinson M.I."/>
            <person name="de Vries R.P."/>
            <person name="Natvig D.O."/>
            <person name="Powell A.J."/>
            <person name="Tsang A."/>
            <person name="Grigoriev I.V."/>
        </authorList>
    </citation>
    <scope>NUCLEOTIDE SEQUENCE [LARGE SCALE GENOMIC DNA]</scope>
    <source>
        <strain evidence="3 4">ATCC 24622</strain>
    </source>
</reference>
<feature type="compositionally biased region" description="Polar residues" evidence="1">
    <location>
        <begin position="143"/>
        <end position="172"/>
    </location>
</feature>
<sequence length="326" mass="34964">MRRPSHELSGLLHLRKLGLHPRLLPGQGLSDIVLLYVVPRRRPVLRCERRHILLVGARPPTYRSRPRARRSSLSRGVHPNVTDVAALAPQHLRHDEVFTLLGCDPSFLFRRQTLEAVQRAPSAQATARSSLQDASLPPEEETTSQTTAPSRSSTAQPLSGTENSRSSATPATTPAGLFTSGGDGAGEEDDGGGGHHGSRVVSLAAGLIGGFVATALLVGVAYLGSRRYQKAQRRKGQGGQQRGRRQMTSDGDLRQPVPQQSHGPRGVHELAGGAPPPMAQIGDQTMGRQHHPAAVQELPPESATTRVVEIAQEELGTVHNRAELES</sequence>
<feature type="region of interest" description="Disordered" evidence="1">
    <location>
        <begin position="119"/>
        <end position="196"/>
    </location>
</feature>
<keyword evidence="2" id="KW-1133">Transmembrane helix</keyword>
<dbReference type="Proteomes" id="UP001586593">
    <property type="component" value="Unassembled WGS sequence"/>
</dbReference>
<name>A0ABR3VL19_9PEZI</name>
<organism evidence="3 4">
    <name type="scientific">Phialemonium thermophilum</name>
    <dbReference type="NCBI Taxonomy" id="223376"/>
    <lineage>
        <taxon>Eukaryota</taxon>
        <taxon>Fungi</taxon>
        <taxon>Dikarya</taxon>
        <taxon>Ascomycota</taxon>
        <taxon>Pezizomycotina</taxon>
        <taxon>Sordariomycetes</taxon>
        <taxon>Sordariomycetidae</taxon>
        <taxon>Cephalothecales</taxon>
        <taxon>Cephalothecaceae</taxon>
        <taxon>Phialemonium</taxon>
    </lineage>
</organism>
<evidence type="ECO:0000313" key="3">
    <source>
        <dbReference type="EMBL" id="KAL1842073.1"/>
    </source>
</evidence>